<keyword evidence="3" id="KW-1185">Reference proteome</keyword>
<feature type="region of interest" description="Disordered" evidence="1">
    <location>
        <begin position="1"/>
        <end position="65"/>
    </location>
</feature>
<evidence type="ECO:0000313" key="2">
    <source>
        <dbReference type="EMBL" id="VDK49396.1"/>
    </source>
</evidence>
<reference evidence="2 3" key="2">
    <citation type="submission" date="2018-11" db="EMBL/GenBank/DDBJ databases">
        <authorList>
            <consortium name="Pathogen Informatics"/>
        </authorList>
    </citation>
    <scope>NUCLEOTIDE SEQUENCE [LARGE SCALE GENOMIC DNA]</scope>
</reference>
<feature type="compositionally biased region" description="Low complexity" evidence="1">
    <location>
        <begin position="49"/>
        <end position="60"/>
    </location>
</feature>
<proteinExistence type="predicted"/>
<dbReference type="OrthoDB" id="5869876at2759"/>
<gene>
    <name evidence="2" type="ORF">GPUH_LOCUS5162</name>
</gene>
<feature type="compositionally biased region" description="Low complexity" evidence="1">
    <location>
        <begin position="1"/>
        <end position="21"/>
    </location>
</feature>
<evidence type="ECO:0000256" key="1">
    <source>
        <dbReference type="SAM" id="MobiDB-lite"/>
    </source>
</evidence>
<dbReference type="AlphaFoldDB" id="A0A183D8X2"/>
<name>A0A183D8X2_9BILA</name>
<dbReference type="WBParaSite" id="GPUH_0000517001-mRNA-1">
    <property type="protein sequence ID" value="GPUH_0000517001-mRNA-1"/>
    <property type="gene ID" value="GPUH_0000517001"/>
</dbReference>
<dbReference type="Proteomes" id="UP000271098">
    <property type="component" value="Unassembled WGS sequence"/>
</dbReference>
<protein>
    <submittedName>
        <fullName evidence="4">Holocytochrome c-type synthase</fullName>
    </submittedName>
</protein>
<evidence type="ECO:0000313" key="3">
    <source>
        <dbReference type="Proteomes" id="UP000271098"/>
    </source>
</evidence>
<organism evidence="4">
    <name type="scientific">Gongylonema pulchrum</name>
    <dbReference type="NCBI Taxonomy" id="637853"/>
    <lineage>
        <taxon>Eukaryota</taxon>
        <taxon>Metazoa</taxon>
        <taxon>Ecdysozoa</taxon>
        <taxon>Nematoda</taxon>
        <taxon>Chromadorea</taxon>
        <taxon>Rhabditida</taxon>
        <taxon>Spirurina</taxon>
        <taxon>Spiruromorpha</taxon>
        <taxon>Spiruroidea</taxon>
        <taxon>Gongylonematidae</taxon>
        <taxon>Gongylonema</taxon>
    </lineage>
</organism>
<accession>A0A183D8X2</accession>
<sequence>MIPLASDSVSKTVASSSFSAAEGSVTGDADVKSGTPRQVVRSSPICDIASPTASSPSGTSVKRRQTWERDFGVQVPRNIDKWDEERKKYWTYQNIYHIPIPDGIEFWEQEDKERWELVHIAGMNEGEAEDRLRSNVTYLAF</sequence>
<evidence type="ECO:0000313" key="4">
    <source>
        <dbReference type="WBParaSite" id="GPUH_0000517001-mRNA-1"/>
    </source>
</evidence>
<dbReference type="EMBL" id="UYRT01010579">
    <property type="protein sequence ID" value="VDK49396.1"/>
    <property type="molecule type" value="Genomic_DNA"/>
</dbReference>
<reference evidence="4" key="1">
    <citation type="submission" date="2016-06" db="UniProtKB">
        <authorList>
            <consortium name="WormBaseParasite"/>
        </authorList>
    </citation>
    <scope>IDENTIFICATION</scope>
</reference>